<keyword evidence="1" id="KW-0732">Signal</keyword>
<organism evidence="2 3">
    <name type="scientific">Candidatus Aphodousia faecigallinarum</name>
    <dbReference type="NCBI Taxonomy" id="2840677"/>
    <lineage>
        <taxon>Bacteria</taxon>
        <taxon>Pseudomonadati</taxon>
        <taxon>Pseudomonadota</taxon>
        <taxon>Betaproteobacteria</taxon>
        <taxon>Burkholderiales</taxon>
        <taxon>Sutterellaceae</taxon>
        <taxon>Sutterellaceae incertae sedis</taxon>
        <taxon>Candidatus Aphodousia</taxon>
    </lineage>
</organism>
<dbReference type="SUPFAM" id="SSF160574">
    <property type="entry name" value="BT0923-like"/>
    <property type="match status" value="1"/>
</dbReference>
<proteinExistence type="predicted"/>
<gene>
    <name evidence="2" type="ORF">IAC56_05125</name>
</gene>
<evidence type="ECO:0000313" key="2">
    <source>
        <dbReference type="EMBL" id="HIU37636.1"/>
    </source>
</evidence>
<feature type="chain" id="PRO_5038492359" description="Beta-lactamase-inhibitor-like PepSY-like domain-containing protein" evidence="1">
    <location>
        <begin position="22"/>
        <end position="142"/>
    </location>
</feature>
<feature type="signal peptide" evidence="1">
    <location>
        <begin position="1"/>
        <end position="21"/>
    </location>
</feature>
<evidence type="ECO:0000256" key="1">
    <source>
        <dbReference type="SAM" id="SignalP"/>
    </source>
</evidence>
<protein>
    <recommendedName>
        <fullName evidence="4">Beta-lactamase-inhibitor-like PepSY-like domain-containing protein</fullName>
    </recommendedName>
</protein>
<accession>A0A9D1IJ57</accession>
<dbReference type="Proteomes" id="UP000824083">
    <property type="component" value="Unassembled WGS sequence"/>
</dbReference>
<dbReference type="Gene3D" id="3.10.450.360">
    <property type="match status" value="1"/>
</dbReference>
<name>A0A9D1IJ57_9BURK</name>
<reference evidence="2" key="1">
    <citation type="submission" date="2020-10" db="EMBL/GenBank/DDBJ databases">
        <authorList>
            <person name="Gilroy R."/>
        </authorList>
    </citation>
    <scope>NUCLEOTIDE SEQUENCE</scope>
    <source>
        <strain evidence="2">7463</strain>
    </source>
</reference>
<reference evidence="2" key="2">
    <citation type="journal article" date="2021" name="PeerJ">
        <title>Extensive microbial diversity within the chicken gut microbiome revealed by metagenomics and culture.</title>
        <authorList>
            <person name="Gilroy R."/>
            <person name="Ravi A."/>
            <person name="Getino M."/>
            <person name="Pursley I."/>
            <person name="Horton D.L."/>
            <person name="Alikhan N.F."/>
            <person name="Baker D."/>
            <person name="Gharbi K."/>
            <person name="Hall N."/>
            <person name="Watson M."/>
            <person name="Adriaenssens E.M."/>
            <person name="Foster-Nyarko E."/>
            <person name="Jarju S."/>
            <person name="Secka A."/>
            <person name="Antonio M."/>
            <person name="Oren A."/>
            <person name="Chaudhuri R.R."/>
            <person name="La Ragione R."/>
            <person name="Hildebrand F."/>
            <person name="Pallen M.J."/>
        </authorList>
    </citation>
    <scope>NUCLEOTIDE SEQUENCE</scope>
    <source>
        <strain evidence="2">7463</strain>
    </source>
</reference>
<evidence type="ECO:0008006" key="4">
    <source>
        <dbReference type="Google" id="ProtNLM"/>
    </source>
</evidence>
<evidence type="ECO:0000313" key="3">
    <source>
        <dbReference type="Proteomes" id="UP000824083"/>
    </source>
</evidence>
<sequence>MRSKSFLFVALTALVVQSAAAGEIRADMLPDSVKKTFASLYPSVVAVEWDWDEDRHAYEAEAKIDHREVEVLIAENGELVQAKEDVFADQIPDVVLKEIRQKWPRAEVLGANKITTRLDEIWDVGLKFRNRYHNVEIKRKNR</sequence>
<dbReference type="EMBL" id="DVMY01000082">
    <property type="protein sequence ID" value="HIU37636.1"/>
    <property type="molecule type" value="Genomic_DNA"/>
</dbReference>
<comment type="caution">
    <text evidence="2">The sequence shown here is derived from an EMBL/GenBank/DDBJ whole genome shotgun (WGS) entry which is preliminary data.</text>
</comment>
<dbReference type="AlphaFoldDB" id="A0A9D1IJ57"/>